<dbReference type="Pfam" id="PF04333">
    <property type="entry name" value="MlaA"/>
    <property type="match status" value="1"/>
</dbReference>
<keyword evidence="6" id="KW-1185">Reference proteome</keyword>
<evidence type="ECO:0000313" key="5">
    <source>
        <dbReference type="EMBL" id="MEQ6292404.1"/>
    </source>
</evidence>
<dbReference type="Proteomes" id="UP001433638">
    <property type="component" value="Unassembled WGS sequence"/>
</dbReference>
<proteinExistence type="inferred from homology"/>
<sequence length="269" mass="29121">MKQRLTVLLSASVLLAACATSPSHPQDPLEPMNRAVFQFNDKADRYVMKPVAEGYRAITPQPVRTGVGNFFNNLQDVYSMLNHGLQLQPRKTLTDLMRVSFNSTFGLFGLIDIATPMGLQRDPASLGDTMAHYGWKSSNYLVLPLLGPSTVRDGLGTAANFTVANQHDLVFHTESQSTAATVLKGVSQREQLLGVEDTLQQAALDPYSYMRDAYLQYRNRQVGFQPTVQPDASSPAPEENIDDLVGPDAAVPVASAPVASAPVDASAAQ</sequence>
<gene>
    <name evidence="5" type="ORF">ABNW52_17470</name>
</gene>
<dbReference type="PROSITE" id="PS51257">
    <property type="entry name" value="PROKAR_LIPOPROTEIN"/>
    <property type="match status" value="1"/>
</dbReference>
<feature type="signal peptide" evidence="4">
    <location>
        <begin position="1"/>
        <end position="25"/>
    </location>
</feature>
<keyword evidence="2 4" id="KW-0732">Signal</keyword>
<protein>
    <submittedName>
        <fullName evidence="5">VacJ family lipoprotein</fullName>
    </submittedName>
</protein>
<dbReference type="PRINTS" id="PR01805">
    <property type="entry name" value="VACJLIPOPROT"/>
</dbReference>
<evidence type="ECO:0000313" key="6">
    <source>
        <dbReference type="Proteomes" id="UP001433638"/>
    </source>
</evidence>
<organism evidence="5 6">
    <name type="scientific">Vogesella oryzagri</name>
    <dbReference type="NCBI Taxonomy" id="3160864"/>
    <lineage>
        <taxon>Bacteria</taxon>
        <taxon>Pseudomonadati</taxon>
        <taxon>Pseudomonadota</taxon>
        <taxon>Betaproteobacteria</taxon>
        <taxon>Neisseriales</taxon>
        <taxon>Chromobacteriaceae</taxon>
        <taxon>Vogesella</taxon>
    </lineage>
</organism>
<name>A0ABV1M859_9NEIS</name>
<feature type="region of interest" description="Disordered" evidence="3">
    <location>
        <begin position="225"/>
        <end position="246"/>
    </location>
</feature>
<comment type="similarity">
    <text evidence="1">Belongs to the MlaA family.</text>
</comment>
<dbReference type="PANTHER" id="PTHR30035:SF3">
    <property type="entry name" value="INTERMEMBRANE PHOSPHOLIPID TRANSPORT SYSTEM LIPOPROTEIN MLAA"/>
    <property type="match status" value="1"/>
</dbReference>
<dbReference type="PANTHER" id="PTHR30035">
    <property type="entry name" value="LIPOPROTEIN VACJ-RELATED"/>
    <property type="match status" value="1"/>
</dbReference>
<keyword evidence="5" id="KW-0449">Lipoprotein</keyword>
<comment type="caution">
    <text evidence="5">The sequence shown here is derived from an EMBL/GenBank/DDBJ whole genome shotgun (WGS) entry which is preliminary data.</text>
</comment>
<dbReference type="InterPro" id="IPR007428">
    <property type="entry name" value="MlaA"/>
</dbReference>
<evidence type="ECO:0000256" key="1">
    <source>
        <dbReference type="ARBA" id="ARBA00010634"/>
    </source>
</evidence>
<accession>A0ABV1M859</accession>
<feature type="chain" id="PRO_5047300783" evidence="4">
    <location>
        <begin position="26"/>
        <end position="269"/>
    </location>
</feature>
<evidence type="ECO:0000256" key="2">
    <source>
        <dbReference type="ARBA" id="ARBA00022729"/>
    </source>
</evidence>
<evidence type="ECO:0000256" key="4">
    <source>
        <dbReference type="SAM" id="SignalP"/>
    </source>
</evidence>
<dbReference type="EMBL" id="JBEFLD010000010">
    <property type="protein sequence ID" value="MEQ6292404.1"/>
    <property type="molecule type" value="Genomic_DNA"/>
</dbReference>
<reference evidence="5" key="1">
    <citation type="submission" date="2024-06" db="EMBL/GenBank/DDBJ databases">
        <title>Genome sequence of Vogesella sp. MAHUQ-64.</title>
        <authorList>
            <person name="Huq M.A."/>
        </authorList>
    </citation>
    <scope>NUCLEOTIDE SEQUENCE</scope>
    <source>
        <strain evidence="5">MAHUQ-64</strain>
    </source>
</reference>
<evidence type="ECO:0000256" key="3">
    <source>
        <dbReference type="SAM" id="MobiDB-lite"/>
    </source>
</evidence>
<dbReference type="RefSeq" id="WP_349590619.1">
    <property type="nucleotide sequence ID" value="NZ_JBEFLD010000010.1"/>
</dbReference>